<gene>
    <name evidence="1" type="ORF">M440DRAFT_267333</name>
</gene>
<dbReference type="AlphaFoldDB" id="A0A2T4CAR4"/>
<name>A0A2T4CAR4_TRILO</name>
<accession>A0A2T4CAR4</accession>
<organism evidence="1 2">
    <name type="scientific">Trichoderma longibrachiatum ATCC 18648</name>
    <dbReference type="NCBI Taxonomy" id="983965"/>
    <lineage>
        <taxon>Eukaryota</taxon>
        <taxon>Fungi</taxon>
        <taxon>Dikarya</taxon>
        <taxon>Ascomycota</taxon>
        <taxon>Pezizomycotina</taxon>
        <taxon>Sordariomycetes</taxon>
        <taxon>Hypocreomycetidae</taxon>
        <taxon>Hypocreales</taxon>
        <taxon>Hypocreaceae</taxon>
        <taxon>Trichoderma</taxon>
    </lineage>
</organism>
<dbReference type="EMBL" id="KZ679129">
    <property type="protein sequence ID" value="PTB78659.1"/>
    <property type="molecule type" value="Genomic_DNA"/>
</dbReference>
<sequence>MCCWQLDLWVYRTLAAGSITHDCIIHRRLRIQGPHPVRGTGRLDTCSHTLADTIGHDSFLGQGNPGCVARRAEIRANASRLYPAEKPQEFGDCMLTYMHTITGTLCKSPHVRRLLVSSAGIGRAALPDAIGTPSRHGPNRNVVWARV</sequence>
<dbReference type="Proteomes" id="UP000240760">
    <property type="component" value="Unassembled WGS sequence"/>
</dbReference>
<protein>
    <submittedName>
        <fullName evidence="1">Uncharacterized protein</fullName>
    </submittedName>
</protein>
<keyword evidence="2" id="KW-1185">Reference proteome</keyword>
<evidence type="ECO:0000313" key="2">
    <source>
        <dbReference type="Proteomes" id="UP000240760"/>
    </source>
</evidence>
<proteinExistence type="predicted"/>
<reference evidence="1 2" key="1">
    <citation type="submission" date="2016-07" db="EMBL/GenBank/DDBJ databases">
        <title>Multiple horizontal gene transfer events from other fungi enriched the ability of initially mycotrophic Trichoderma (Ascomycota) to feed on dead plant biomass.</title>
        <authorList>
            <consortium name="DOE Joint Genome Institute"/>
            <person name="Aerts A."/>
            <person name="Atanasova L."/>
            <person name="Chenthamara K."/>
            <person name="Zhang J."/>
            <person name="Grujic M."/>
            <person name="Henrissat B."/>
            <person name="Kuo A."/>
            <person name="Salamov A."/>
            <person name="Lipzen A."/>
            <person name="Labutti K."/>
            <person name="Barry K."/>
            <person name="Miao Y."/>
            <person name="Rahimi M.J."/>
            <person name="Shen Q."/>
            <person name="Grigoriev I.V."/>
            <person name="Kubicek C.P."/>
            <person name="Druzhinina I.S."/>
        </authorList>
    </citation>
    <scope>NUCLEOTIDE SEQUENCE [LARGE SCALE GENOMIC DNA]</scope>
    <source>
        <strain evidence="1 2">ATCC 18648</strain>
    </source>
</reference>
<evidence type="ECO:0000313" key="1">
    <source>
        <dbReference type="EMBL" id="PTB78659.1"/>
    </source>
</evidence>